<reference evidence="2" key="1">
    <citation type="submission" date="2023-04" db="EMBL/GenBank/DDBJ databases">
        <authorList>
            <consortium name="ELIXIR-Norway"/>
        </authorList>
    </citation>
    <scope>NUCLEOTIDE SEQUENCE [LARGE SCALE GENOMIC DNA]</scope>
</reference>
<evidence type="ECO:0000313" key="2">
    <source>
        <dbReference type="EMBL" id="CAI9154856.1"/>
    </source>
</evidence>
<proteinExistence type="predicted"/>
<feature type="non-terminal residue" evidence="2">
    <location>
        <position position="1"/>
    </location>
</feature>
<sequence length="297" mass="32483">MGPFLQLSPEFFYLLYAWSPQCLPLRPVLGGKERDGAGSLLGVKPGRQKALHEQHFVSIRSSRNRCSGLRYLQNVAGILCSCCLEGAPVVVAEPQSGLPEPHSAGCLRHTWRCMCFPAALSPCPVPTWGRKSALYACISTAALPPELLIRYPVVIRVRVRSVPEAFVRAGTWNGVGAIAVSAHAEARLETTQMFLNRRANIIEKRMAKEDLLKRSYLSGKQDGVGRKAYVPERAFQVTGTASVRSLELALPLILEEEQEGPCGGNVAIGAESCTKSRGRGRQRPVHQGLGRRSTELR</sequence>
<organism evidence="2 3">
    <name type="scientific">Rangifer tarandus platyrhynchus</name>
    <name type="common">Svalbard reindeer</name>
    <dbReference type="NCBI Taxonomy" id="3082113"/>
    <lineage>
        <taxon>Eukaryota</taxon>
        <taxon>Metazoa</taxon>
        <taxon>Chordata</taxon>
        <taxon>Craniata</taxon>
        <taxon>Vertebrata</taxon>
        <taxon>Euteleostomi</taxon>
        <taxon>Mammalia</taxon>
        <taxon>Eutheria</taxon>
        <taxon>Laurasiatheria</taxon>
        <taxon>Artiodactyla</taxon>
        <taxon>Ruminantia</taxon>
        <taxon>Pecora</taxon>
        <taxon>Cervidae</taxon>
        <taxon>Odocoileinae</taxon>
        <taxon>Rangifer</taxon>
    </lineage>
</organism>
<evidence type="ECO:0000313" key="3">
    <source>
        <dbReference type="Proteomes" id="UP001176941"/>
    </source>
</evidence>
<keyword evidence="3" id="KW-1185">Reference proteome</keyword>
<feature type="region of interest" description="Disordered" evidence="1">
    <location>
        <begin position="273"/>
        <end position="297"/>
    </location>
</feature>
<name>A0ABN8Y0N8_RANTA</name>
<protein>
    <submittedName>
        <fullName evidence="2">Uncharacterized protein</fullName>
    </submittedName>
</protein>
<dbReference type="EMBL" id="OX459947">
    <property type="protein sequence ID" value="CAI9154856.1"/>
    <property type="molecule type" value="Genomic_DNA"/>
</dbReference>
<gene>
    <name evidence="2" type="ORF">MRATA1EN1_LOCUS3818</name>
</gene>
<accession>A0ABN8Y0N8</accession>
<dbReference type="Proteomes" id="UP001176941">
    <property type="component" value="Chromosome 11"/>
</dbReference>
<evidence type="ECO:0000256" key="1">
    <source>
        <dbReference type="SAM" id="MobiDB-lite"/>
    </source>
</evidence>